<dbReference type="RefSeq" id="WP_259865527.1">
    <property type="nucleotide sequence ID" value="NZ_BAAAST010000050.1"/>
</dbReference>
<protein>
    <submittedName>
        <fullName evidence="1">Uncharacterized protein</fullName>
    </submittedName>
</protein>
<gene>
    <name evidence="1" type="ORF">Dfulv_19905</name>
</gene>
<reference evidence="1" key="1">
    <citation type="submission" date="2021-04" db="EMBL/GenBank/DDBJ databases">
        <authorList>
            <person name="Hartkoorn R.C."/>
            <person name="Beaudoing E."/>
            <person name="Hot D."/>
        </authorList>
    </citation>
    <scope>NUCLEOTIDE SEQUENCE</scope>
    <source>
        <strain evidence="1">NRRL B-16292</strain>
    </source>
</reference>
<accession>A0ABY5W8F3</accession>
<keyword evidence="2" id="KW-1185">Reference proteome</keyword>
<sequence length="48" mass="5034">MAETYLAVRRVCGGACVPDVYHCGDVQGVFGAATGPKAGRYKIALEMT</sequence>
<proteinExistence type="predicted"/>
<dbReference type="Proteomes" id="UP001059617">
    <property type="component" value="Chromosome"/>
</dbReference>
<organism evidence="1 2">
    <name type="scientific">Dactylosporangium fulvum</name>
    <dbReference type="NCBI Taxonomy" id="53359"/>
    <lineage>
        <taxon>Bacteria</taxon>
        <taxon>Bacillati</taxon>
        <taxon>Actinomycetota</taxon>
        <taxon>Actinomycetes</taxon>
        <taxon>Micromonosporales</taxon>
        <taxon>Micromonosporaceae</taxon>
        <taxon>Dactylosporangium</taxon>
    </lineage>
</organism>
<name>A0ABY5W8F3_9ACTN</name>
<evidence type="ECO:0000313" key="2">
    <source>
        <dbReference type="Proteomes" id="UP001059617"/>
    </source>
</evidence>
<reference evidence="1" key="2">
    <citation type="submission" date="2022-09" db="EMBL/GenBank/DDBJ databases">
        <title>Biosynthetic gene clusters of Dactylosporangioum fulvum.</title>
        <authorList>
            <person name="Caradec T."/>
        </authorList>
    </citation>
    <scope>NUCLEOTIDE SEQUENCE</scope>
    <source>
        <strain evidence="1">NRRL B-16292</strain>
    </source>
</reference>
<dbReference type="EMBL" id="CP073720">
    <property type="protein sequence ID" value="UWP86377.1"/>
    <property type="molecule type" value="Genomic_DNA"/>
</dbReference>
<evidence type="ECO:0000313" key="1">
    <source>
        <dbReference type="EMBL" id="UWP86377.1"/>
    </source>
</evidence>